<dbReference type="InterPro" id="IPR023214">
    <property type="entry name" value="HAD_sf"/>
</dbReference>
<accession>A0A383DHN3</accession>
<name>A0A383DHN3_9ZZZZ</name>
<gene>
    <name evidence="1" type="ORF">METZ01_LOCUS496683</name>
</gene>
<evidence type="ECO:0000313" key="1">
    <source>
        <dbReference type="EMBL" id="SVE43829.1"/>
    </source>
</evidence>
<dbReference type="Gene3D" id="1.10.150.240">
    <property type="entry name" value="Putative phosphatase, domain 2"/>
    <property type="match status" value="1"/>
</dbReference>
<dbReference type="InterPro" id="IPR041492">
    <property type="entry name" value="HAD_2"/>
</dbReference>
<feature type="non-terminal residue" evidence="1">
    <location>
        <position position="1"/>
    </location>
</feature>
<dbReference type="Pfam" id="PF13419">
    <property type="entry name" value="HAD_2"/>
    <property type="match status" value="1"/>
</dbReference>
<dbReference type="CDD" id="cd01427">
    <property type="entry name" value="HAD_like"/>
    <property type="match status" value="1"/>
</dbReference>
<protein>
    <recommendedName>
        <fullName evidence="2">HAD family hydrolase</fullName>
    </recommendedName>
</protein>
<evidence type="ECO:0008006" key="2">
    <source>
        <dbReference type="Google" id="ProtNLM"/>
    </source>
</evidence>
<dbReference type="SUPFAM" id="SSF56784">
    <property type="entry name" value="HAD-like"/>
    <property type="match status" value="1"/>
</dbReference>
<feature type="non-terminal residue" evidence="1">
    <location>
        <position position="181"/>
    </location>
</feature>
<dbReference type="InterPro" id="IPR036412">
    <property type="entry name" value="HAD-like_sf"/>
</dbReference>
<proteinExistence type="predicted"/>
<sequence length="181" mass="21158">MLDLLNYNTLIFDCDGVILNSNNIKSKAFYDVALPYGVKAAEELYTYHIKNHGISRYEKFRYFLTNIICKKIESDELERLLNNFSKKVVSELLLCEITSKLKALRLATKHAKWFVVSGGDQNELRHVFQERQIEYLFDGGIFGSPDDKNKIIKREINPRSKYHPILFLGDSYYDYLVSKEN</sequence>
<organism evidence="1">
    <name type="scientific">marine metagenome</name>
    <dbReference type="NCBI Taxonomy" id="408172"/>
    <lineage>
        <taxon>unclassified sequences</taxon>
        <taxon>metagenomes</taxon>
        <taxon>ecological metagenomes</taxon>
    </lineage>
</organism>
<dbReference type="AlphaFoldDB" id="A0A383DHN3"/>
<dbReference type="InterPro" id="IPR023198">
    <property type="entry name" value="PGP-like_dom2"/>
</dbReference>
<dbReference type="EMBL" id="UINC01217293">
    <property type="protein sequence ID" value="SVE43829.1"/>
    <property type="molecule type" value="Genomic_DNA"/>
</dbReference>
<dbReference type="Gene3D" id="3.40.50.1000">
    <property type="entry name" value="HAD superfamily/HAD-like"/>
    <property type="match status" value="1"/>
</dbReference>
<reference evidence="1" key="1">
    <citation type="submission" date="2018-05" db="EMBL/GenBank/DDBJ databases">
        <authorList>
            <person name="Lanie J.A."/>
            <person name="Ng W.-L."/>
            <person name="Kazmierczak K.M."/>
            <person name="Andrzejewski T.M."/>
            <person name="Davidsen T.M."/>
            <person name="Wayne K.J."/>
            <person name="Tettelin H."/>
            <person name="Glass J.I."/>
            <person name="Rusch D."/>
            <person name="Podicherti R."/>
            <person name="Tsui H.-C.T."/>
            <person name="Winkler M.E."/>
        </authorList>
    </citation>
    <scope>NUCLEOTIDE SEQUENCE</scope>
</reference>